<protein>
    <submittedName>
        <fullName evidence="3">Cytochrome C</fullName>
    </submittedName>
</protein>
<dbReference type="InterPro" id="IPR020014">
    <property type="entry name" value="Decahaem_cyt-c_OmcA/MtrC"/>
</dbReference>
<dbReference type="KEGG" id="slim:SCL_2734"/>
<dbReference type="AlphaFoldDB" id="A0A1B4XJN9"/>
<gene>
    <name evidence="3" type="ORF">SCL_2734</name>
</gene>
<dbReference type="RefSeq" id="WP_172426060.1">
    <property type="nucleotide sequence ID" value="NZ_AP014879.1"/>
</dbReference>
<dbReference type="InterPro" id="IPR051829">
    <property type="entry name" value="Multiheme_Cytochr_ET"/>
</dbReference>
<dbReference type="InParanoid" id="A0A1B4XJN9"/>
<dbReference type="SUPFAM" id="SSF48695">
    <property type="entry name" value="Multiheme cytochromes"/>
    <property type="match status" value="1"/>
</dbReference>
<name>A0A1B4XJN9_9GAMM</name>
<dbReference type="InterPro" id="IPR036280">
    <property type="entry name" value="Multihaem_cyt_sf"/>
</dbReference>
<proteinExistence type="predicted"/>
<evidence type="ECO:0000313" key="4">
    <source>
        <dbReference type="Proteomes" id="UP000243180"/>
    </source>
</evidence>
<dbReference type="EMBL" id="AP014879">
    <property type="protein sequence ID" value="BAV35011.1"/>
    <property type="molecule type" value="Genomic_DNA"/>
</dbReference>
<dbReference type="InterPro" id="IPR054337">
    <property type="entry name" value="Mtrc-MtrF-like_dom_II/IV"/>
</dbReference>
<feature type="domain" description="Outer membrane cytochrome MtrC/MtrF-like" evidence="2">
    <location>
        <begin position="474"/>
        <end position="697"/>
    </location>
</feature>
<feature type="domain" description="Outer membrane cytochrome MtrC/MtrF-like" evidence="2">
    <location>
        <begin position="154"/>
        <end position="317"/>
    </location>
</feature>
<organism evidence="3 4">
    <name type="scientific">Sulfuricaulis limicola</name>
    <dbReference type="NCBI Taxonomy" id="1620215"/>
    <lineage>
        <taxon>Bacteria</taxon>
        <taxon>Pseudomonadati</taxon>
        <taxon>Pseudomonadota</taxon>
        <taxon>Gammaproteobacteria</taxon>
        <taxon>Acidiferrobacterales</taxon>
        <taxon>Acidiferrobacteraceae</taxon>
        <taxon>Sulfuricaulis</taxon>
    </lineage>
</organism>
<dbReference type="NCBIfam" id="TIGR03507">
    <property type="entry name" value="decahem_SO1788"/>
    <property type="match status" value="1"/>
</dbReference>
<evidence type="ECO:0000313" key="3">
    <source>
        <dbReference type="EMBL" id="BAV35011.1"/>
    </source>
</evidence>
<keyword evidence="4" id="KW-1185">Reference proteome</keyword>
<dbReference type="Pfam" id="PF22113">
    <property type="entry name" value="Mtrc-MtrF_II-IV_dom"/>
    <property type="match status" value="2"/>
</dbReference>
<evidence type="ECO:0000259" key="2">
    <source>
        <dbReference type="Pfam" id="PF22113"/>
    </source>
</evidence>
<dbReference type="Proteomes" id="UP000243180">
    <property type="component" value="Chromosome"/>
</dbReference>
<reference evidence="3 4" key="1">
    <citation type="submission" date="2015-05" db="EMBL/GenBank/DDBJ databases">
        <title>Complete genome sequence of a sulfur-oxidizing gammaproteobacterium strain HA5.</title>
        <authorList>
            <person name="Miura A."/>
            <person name="Kojima H."/>
            <person name="Fukui M."/>
        </authorList>
    </citation>
    <scope>NUCLEOTIDE SEQUENCE [LARGE SCALE GENOMIC DNA]</scope>
    <source>
        <strain evidence="3 4">HA5</strain>
    </source>
</reference>
<sequence>MSITGVTISSPPVVTFSIANQDGVPVAGLTKADLRFNIAKLVPGTNGAPSNWQNYINVARSGAVAGSQERNMAGAVLVDHLNGTYTYTFGTDITSAAANPCPAPCTDASGNPLDISYQPSLTHRVTIQQGNSAYPKYNATYDFVPGSGPVANARDIVTTAKCNECHNQLSLHGSRVETRLCVTCHNPGTWSAGTPNKTVDFKVMIHKIHRGHDLPSVVAGGTYAIGSHDYSDVHFPQDIRNCTKCHDGAASAQGNNWQTQPSIAACGSCHDNIDFSKARSADPNGHSGGDVSAVTDSESCLGCHSSGEEAGSIAEKHALPALLKAEGAKYKLKIVSVTNTAPLALPTIRFSITNAADVPYDIAATPAITGGSMSLLIGWSTTDINNNGRSNSQPISISLLSSGALAGTVTNNGDGTYSVTSTTAVPADATGSGRAGFHARFSADVNGDATKETIQVKSVVKDFLITGASLVARRTVVDMAKCNLCHERLSLHGGARTDEPQICVMCHNPNATDVGRRPKTGGIPVAATMLDLKKEESIDFKRMIHGIHAADMRTKGLVVYGFFSAPATQNPVDFSHVRFPGILKDCASCHTTSSYQLSGVWASPTQSGILGSTIDTAPSAVDAATLTTGLADQTDDLNISPTAAVCSSCHDDTLAQTHMTWGTGTFSATEATINTNLETCSICHGPGSVADIKTVHGVK</sequence>
<keyword evidence="1" id="KW-0732">Signal</keyword>
<evidence type="ECO:0000256" key="1">
    <source>
        <dbReference type="ARBA" id="ARBA00022729"/>
    </source>
</evidence>
<dbReference type="PANTHER" id="PTHR35038">
    <property type="entry name" value="DISSIMILATORY SULFITE REDUCTASE SIRA"/>
    <property type="match status" value="1"/>
</dbReference>
<accession>A0A1B4XJN9</accession>
<dbReference type="Gene3D" id="1.10.720.180">
    <property type="match status" value="2"/>
</dbReference>